<dbReference type="PANTHER" id="PTHR31118">
    <property type="entry name" value="CYCLASE-LIKE PROTEIN 2"/>
    <property type="match status" value="1"/>
</dbReference>
<comment type="function">
    <text evidence="2">Catalyzes the hydrolysis of N-formyl-L-kynurenine to L-kynurenine, the second step in the kynurenine pathway of tryptophan degradation.</text>
</comment>
<evidence type="ECO:0000313" key="13">
    <source>
        <dbReference type="Proteomes" id="UP000034913"/>
    </source>
</evidence>
<organism evidence="12 13">
    <name type="scientific">candidate division Kazan bacterium GW2011_GWB1_52_7</name>
    <dbReference type="NCBI Taxonomy" id="1620414"/>
    <lineage>
        <taxon>Bacteria</taxon>
        <taxon>Bacteria division Kazan-3B-28</taxon>
    </lineage>
</organism>
<evidence type="ECO:0000313" key="12">
    <source>
        <dbReference type="EMBL" id="KKW26374.1"/>
    </source>
</evidence>
<dbReference type="GO" id="GO:0004061">
    <property type="term" value="F:arylformamidase activity"/>
    <property type="evidence" value="ECO:0007669"/>
    <property type="project" value="UniProtKB-EC"/>
</dbReference>
<sequence>MKLHDISMMIHNGMPVYKDKPEKKPHIRRTRTLGDGANESYLGMESHTGTHMDAFYHMLNAGKKMHEMPLEKCMGEAIVLDFTHVRGPITEKELSKKSIGKTAIARNSIILIKTWTKPMKKFDFGFTFLEKTGAAYLAKKGVRAVGIDQLGIERGQPGHETHGILFRKGIAVFEGLELSSIRQGSYFFIGLPLKIKDGDGAPARCVLVEGFGK</sequence>
<evidence type="ECO:0000256" key="5">
    <source>
        <dbReference type="ARBA" id="ARBA00014889"/>
    </source>
</evidence>
<dbReference type="EC" id="3.5.1.9" evidence="4"/>
<evidence type="ECO:0000256" key="3">
    <source>
        <dbReference type="ARBA" id="ARBA00011738"/>
    </source>
</evidence>
<reference evidence="12 13" key="1">
    <citation type="journal article" date="2015" name="Nature">
        <title>rRNA introns, odd ribosomes, and small enigmatic genomes across a large radiation of phyla.</title>
        <authorList>
            <person name="Brown C.T."/>
            <person name="Hug L.A."/>
            <person name="Thomas B.C."/>
            <person name="Sharon I."/>
            <person name="Castelle C.J."/>
            <person name="Singh A."/>
            <person name="Wilkins M.J."/>
            <person name="Williams K.H."/>
            <person name="Banfield J.F."/>
        </authorList>
    </citation>
    <scope>NUCLEOTIDE SEQUENCE [LARGE SCALE GENOMIC DNA]</scope>
</reference>
<evidence type="ECO:0000256" key="7">
    <source>
        <dbReference type="ARBA" id="ARBA00022801"/>
    </source>
</evidence>
<evidence type="ECO:0000256" key="10">
    <source>
        <dbReference type="ARBA" id="ARBA00048496"/>
    </source>
</evidence>
<dbReference type="FunFam" id="3.50.30.50:FF:000001">
    <property type="entry name" value="Kynurenine formamidase"/>
    <property type="match status" value="1"/>
</dbReference>
<evidence type="ECO:0000256" key="4">
    <source>
        <dbReference type="ARBA" id="ARBA00012930"/>
    </source>
</evidence>
<protein>
    <recommendedName>
        <fullName evidence="5">Kynurenine formamidase</fullName>
        <ecNumber evidence="4">3.5.1.9</ecNumber>
    </recommendedName>
</protein>
<keyword evidence="8" id="KW-0862">Zinc</keyword>
<comment type="catalytic activity">
    <reaction evidence="10">
        <text>N-formyl-L-kynurenine + H2O = L-kynurenine + formate + H(+)</text>
        <dbReference type="Rhea" id="RHEA:13009"/>
        <dbReference type="ChEBI" id="CHEBI:15377"/>
        <dbReference type="ChEBI" id="CHEBI:15378"/>
        <dbReference type="ChEBI" id="CHEBI:15740"/>
        <dbReference type="ChEBI" id="CHEBI:57959"/>
        <dbReference type="ChEBI" id="CHEBI:58629"/>
        <dbReference type="EC" id="3.5.1.9"/>
    </reaction>
</comment>
<comment type="cofactor">
    <cofactor evidence="1">
        <name>Zn(2+)</name>
        <dbReference type="ChEBI" id="CHEBI:29105"/>
    </cofactor>
</comment>
<comment type="pathway">
    <text evidence="11">Amino-acid degradation; L-tryptophan degradation via kynurenine pathway; L-kynurenine from L-tryptophan: step 2/2.</text>
</comment>
<dbReference type="GO" id="GO:0046872">
    <property type="term" value="F:metal ion binding"/>
    <property type="evidence" value="ECO:0007669"/>
    <property type="project" value="UniProtKB-KW"/>
</dbReference>
<dbReference type="PANTHER" id="PTHR31118:SF12">
    <property type="entry name" value="CYCLASE-LIKE PROTEIN 2"/>
    <property type="match status" value="1"/>
</dbReference>
<keyword evidence="7" id="KW-0378">Hydrolase</keyword>
<evidence type="ECO:0000256" key="8">
    <source>
        <dbReference type="ARBA" id="ARBA00022833"/>
    </source>
</evidence>
<dbReference type="EMBL" id="LCRB01000009">
    <property type="protein sequence ID" value="KKW26374.1"/>
    <property type="molecule type" value="Genomic_DNA"/>
</dbReference>
<dbReference type="InterPro" id="IPR037175">
    <property type="entry name" value="KFase_sf"/>
</dbReference>
<dbReference type="InterPro" id="IPR007325">
    <property type="entry name" value="KFase/CYL"/>
</dbReference>
<dbReference type="Pfam" id="PF04199">
    <property type="entry name" value="Cyclase"/>
    <property type="match status" value="1"/>
</dbReference>
<evidence type="ECO:0000256" key="1">
    <source>
        <dbReference type="ARBA" id="ARBA00001947"/>
    </source>
</evidence>
<evidence type="ECO:0000256" key="11">
    <source>
        <dbReference type="ARBA" id="ARBA00060547"/>
    </source>
</evidence>
<dbReference type="GO" id="GO:0019441">
    <property type="term" value="P:L-tryptophan catabolic process to kynurenine"/>
    <property type="evidence" value="ECO:0007669"/>
    <property type="project" value="InterPro"/>
</dbReference>
<evidence type="ECO:0000256" key="2">
    <source>
        <dbReference type="ARBA" id="ARBA00002204"/>
    </source>
</evidence>
<dbReference type="AlphaFoldDB" id="A0A0G2A2I9"/>
<dbReference type="Gene3D" id="3.50.30.50">
    <property type="entry name" value="Putative cyclase"/>
    <property type="match status" value="1"/>
</dbReference>
<name>A0A0G2A2I9_UNCK3</name>
<dbReference type="SUPFAM" id="SSF102198">
    <property type="entry name" value="Putative cyclase"/>
    <property type="match status" value="1"/>
</dbReference>
<evidence type="ECO:0000256" key="9">
    <source>
        <dbReference type="ARBA" id="ARBA00023079"/>
    </source>
</evidence>
<proteinExistence type="predicted"/>
<comment type="caution">
    <text evidence="12">The sequence shown here is derived from an EMBL/GenBank/DDBJ whole genome shotgun (WGS) entry which is preliminary data.</text>
</comment>
<dbReference type="Proteomes" id="UP000034913">
    <property type="component" value="Unassembled WGS sequence"/>
</dbReference>
<keyword evidence="9" id="KW-0823">Tryptophan catabolism</keyword>
<accession>A0A0G2A2I9</accession>
<comment type="subunit">
    <text evidence="3">Homodimer.</text>
</comment>
<gene>
    <name evidence="12" type="ORF">VF00_C0009G0007</name>
</gene>
<keyword evidence="6" id="KW-0479">Metal-binding</keyword>
<evidence type="ECO:0000256" key="6">
    <source>
        <dbReference type="ARBA" id="ARBA00022723"/>
    </source>
</evidence>